<dbReference type="KEGG" id="bpro:PMF13cell1_00308"/>
<reference evidence="2 3" key="1">
    <citation type="submission" date="2019-01" db="EMBL/GenBank/DDBJ databases">
        <title>PMF-metabolizing Aryl O-demethylase.</title>
        <authorList>
            <person name="Kim M."/>
        </authorList>
    </citation>
    <scope>NUCLEOTIDE SEQUENCE [LARGE SCALE GENOMIC DNA]</scope>
    <source>
        <strain evidence="2 3">PMF1</strain>
    </source>
</reference>
<feature type="domain" description="Histidine kinase/HSP90-like ATPase" evidence="1">
    <location>
        <begin position="8"/>
        <end position="136"/>
    </location>
</feature>
<dbReference type="EC" id="2.7.11.1" evidence="2"/>
<evidence type="ECO:0000259" key="1">
    <source>
        <dbReference type="Pfam" id="PF13581"/>
    </source>
</evidence>
<dbReference type="InterPro" id="IPR003594">
    <property type="entry name" value="HATPase_dom"/>
</dbReference>
<dbReference type="Proteomes" id="UP000289794">
    <property type="component" value="Chromosome"/>
</dbReference>
<evidence type="ECO:0000313" key="3">
    <source>
        <dbReference type="Proteomes" id="UP000289794"/>
    </source>
</evidence>
<evidence type="ECO:0000313" key="2">
    <source>
        <dbReference type="EMBL" id="QBE94815.1"/>
    </source>
</evidence>
<proteinExistence type="predicted"/>
<name>A0A4P6LT10_9FIRM</name>
<gene>
    <name evidence="2" type="primary">rsbW</name>
    <name evidence="2" type="ORF">PMF13cell1_00308</name>
</gene>
<dbReference type="RefSeq" id="WP_029470797.1">
    <property type="nucleotide sequence ID" value="NZ_CP035945.1"/>
</dbReference>
<keyword evidence="2" id="KW-0808">Transferase</keyword>
<dbReference type="InterPro" id="IPR036890">
    <property type="entry name" value="HATPase_C_sf"/>
</dbReference>
<dbReference type="Gene3D" id="3.30.565.10">
    <property type="entry name" value="Histidine kinase-like ATPase, C-terminal domain"/>
    <property type="match status" value="1"/>
</dbReference>
<protein>
    <submittedName>
        <fullName evidence="2">Serine-protein kinase RsbW</fullName>
        <ecNumber evidence="2">2.7.11.1</ecNumber>
    </submittedName>
</protein>
<dbReference type="Pfam" id="PF13581">
    <property type="entry name" value="HATPase_c_2"/>
    <property type="match status" value="1"/>
</dbReference>
<dbReference type="GO" id="GO:0004674">
    <property type="term" value="F:protein serine/threonine kinase activity"/>
    <property type="evidence" value="ECO:0007669"/>
    <property type="project" value="UniProtKB-EC"/>
</dbReference>
<organism evidence="2 3">
    <name type="scientific">Blautia producta</name>
    <dbReference type="NCBI Taxonomy" id="33035"/>
    <lineage>
        <taxon>Bacteria</taxon>
        <taxon>Bacillati</taxon>
        <taxon>Bacillota</taxon>
        <taxon>Clostridia</taxon>
        <taxon>Lachnospirales</taxon>
        <taxon>Lachnospiraceae</taxon>
        <taxon>Blautia</taxon>
    </lineage>
</organism>
<accession>A0A4P6LT10</accession>
<dbReference type="CDD" id="cd16936">
    <property type="entry name" value="HATPase_RsbW-like"/>
    <property type="match status" value="1"/>
</dbReference>
<keyword evidence="2" id="KW-0418">Kinase</keyword>
<dbReference type="AlphaFoldDB" id="A0A4P6LT10"/>
<dbReference type="EMBL" id="CP035945">
    <property type="protein sequence ID" value="QBE94815.1"/>
    <property type="molecule type" value="Genomic_DNA"/>
</dbReference>
<sequence>MKELLVKATKDGMKIVLNTLDALMDSNNCPMKEKMEFLIAFEELFVNIVHYAYGKDIGYVHVLYEIVSDEENIISLKVQLKDRGAAYNPLAKEDPDITLSAAERKLGGLGIFMAKKFLDDITYERSNDENCLAFQKQFKAA</sequence>